<comment type="caution">
    <text evidence="2">The sequence shown here is derived from an EMBL/GenBank/DDBJ whole genome shotgun (WGS) entry which is preliminary data.</text>
</comment>
<sequence>MSDDNFQSHRSQTNAWNQPLVPKSAALDASSANFPRQTASINILSTGNIPSSGTDNDFYVSSSSTECYSLESGYHVDRKDLREKAGFIDEIMQSLSDDKFDQEFCSKAFEKKAFIIVYGLLVNYLDQRRPSSVGKAISRCLSSKLLTLNDIKCGFQHFLKDCILDDIATDVPFLWDYLAEVLDIVLSANSDDLSLLDAILFPLKPEMCRQLFSLDSGQSGAKFAAKTLSLLAARTDGNDALINLLARSRLSWTSLGLAQDQVSSFLSGYHLDFLAFAPVTSASILTTLPTSLAGSRPSFGSVLTSSASGGSNSASNSSMRNEKSKGRRPSSQKQYASVKSLQFACAHRRFK</sequence>
<reference evidence="2" key="1">
    <citation type="submission" date="2018-11" db="EMBL/GenBank/DDBJ databases">
        <authorList>
            <consortium name="Pathogen Informatics"/>
        </authorList>
    </citation>
    <scope>NUCLEOTIDE SEQUENCE</scope>
</reference>
<evidence type="ECO:0008006" key="4">
    <source>
        <dbReference type="Google" id="ProtNLM"/>
    </source>
</evidence>
<organism evidence="2 3">
    <name type="scientific">Protopolystoma xenopodis</name>
    <dbReference type="NCBI Taxonomy" id="117903"/>
    <lineage>
        <taxon>Eukaryota</taxon>
        <taxon>Metazoa</taxon>
        <taxon>Spiralia</taxon>
        <taxon>Lophotrochozoa</taxon>
        <taxon>Platyhelminthes</taxon>
        <taxon>Monogenea</taxon>
        <taxon>Polyopisthocotylea</taxon>
        <taxon>Polystomatidea</taxon>
        <taxon>Polystomatidae</taxon>
        <taxon>Protopolystoma</taxon>
    </lineage>
</organism>
<feature type="region of interest" description="Disordered" evidence="1">
    <location>
        <begin position="303"/>
        <end position="337"/>
    </location>
</feature>
<feature type="compositionally biased region" description="Low complexity" evidence="1">
    <location>
        <begin position="305"/>
        <end position="318"/>
    </location>
</feature>
<accession>A0A3S5ARI6</accession>
<evidence type="ECO:0000313" key="2">
    <source>
        <dbReference type="EMBL" id="VEL23341.1"/>
    </source>
</evidence>
<evidence type="ECO:0000313" key="3">
    <source>
        <dbReference type="Proteomes" id="UP000784294"/>
    </source>
</evidence>
<dbReference type="Gene3D" id="1.25.40.180">
    <property type="match status" value="1"/>
</dbReference>
<gene>
    <name evidence="2" type="ORF">PXEA_LOCUS16781</name>
</gene>
<proteinExistence type="predicted"/>
<protein>
    <recommendedName>
        <fullName evidence="4">MI domain-containing protein</fullName>
    </recommendedName>
</protein>
<evidence type="ECO:0000256" key="1">
    <source>
        <dbReference type="SAM" id="MobiDB-lite"/>
    </source>
</evidence>
<dbReference type="InterPro" id="IPR016024">
    <property type="entry name" value="ARM-type_fold"/>
</dbReference>
<dbReference type="AlphaFoldDB" id="A0A3S5ARI6"/>
<dbReference type="SUPFAM" id="SSF48371">
    <property type="entry name" value="ARM repeat"/>
    <property type="match status" value="1"/>
</dbReference>
<dbReference type="EMBL" id="CAAALY010061407">
    <property type="protein sequence ID" value="VEL23341.1"/>
    <property type="molecule type" value="Genomic_DNA"/>
</dbReference>
<dbReference type="Proteomes" id="UP000784294">
    <property type="component" value="Unassembled WGS sequence"/>
</dbReference>
<keyword evidence="3" id="KW-1185">Reference proteome</keyword>
<name>A0A3S5ARI6_9PLAT</name>